<reference evidence="3" key="1">
    <citation type="journal article" date="2022" name="bioRxiv">
        <title>Sequencing and chromosome-scale assembly of the giantPleurodeles waltlgenome.</title>
        <authorList>
            <person name="Brown T."/>
            <person name="Elewa A."/>
            <person name="Iarovenko S."/>
            <person name="Subramanian E."/>
            <person name="Araus A.J."/>
            <person name="Petzold A."/>
            <person name="Susuki M."/>
            <person name="Suzuki K.-i.T."/>
            <person name="Hayashi T."/>
            <person name="Toyoda A."/>
            <person name="Oliveira C."/>
            <person name="Osipova E."/>
            <person name="Leigh N.D."/>
            <person name="Simon A."/>
            <person name="Yun M.H."/>
        </authorList>
    </citation>
    <scope>NUCLEOTIDE SEQUENCE</scope>
    <source>
        <strain evidence="3">20211129_DDA</strain>
        <tissue evidence="3">Liver</tissue>
    </source>
</reference>
<evidence type="ECO:0000313" key="3">
    <source>
        <dbReference type="EMBL" id="KAJ1143185.1"/>
    </source>
</evidence>
<organism evidence="3 4">
    <name type="scientific">Pleurodeles waltl</name>
    <name type="common">Iberian ribbed newt</name>
    <dbReference type="NCBI Taxonomy" id="8319"/>
    <lineage>
        <taxon>Eukaryota</taxon>
        <taxon>Metazoa</taxon>
        <taxon>Chordata</taxon>
        <taxon>Craniata</taxon>
        <taxon>Vertebrata</taxon>
        <taxon>Euteleostomi</taxon>
        <taxon>Amphibia</taxon>
        <taxon>Batrachia</taxon>
        <taxon>Caudata</taxon>
        <taxon>Salamandroidea</taxon>
        <taxon>Salamandridae</taxon>
        <taxon>Pleurodelinae</taxon>
        <taxon>Pleurodeles</taxon>
    </lineage>
</organism>
<accession>A0AAV7QVF8</accession>
<protein>
    <submittedName>
        <fullName evidence="3">Uncharacterized protein</fullName>
    </submittedName>
</protein>
<comment type="caution">
    <text evidence="3">The sequence shown here is derived from an EMBL/GenBank/DDBJ whole genome shotgun (WGS) entry which is preliminary data.</text>
</comment>
<evidence type="ECO:0000256" key="2">
    <source>
        <dbReference type="SAM" id="MobiDB-lite"/>
    </source>
</evidence>
<proteinExistence type="predicted"/>
<gene>
    <name evidence="3" type="ORF">NDU88_009496</name>
</gene>
<dbReference type="AlphaFoldDB" id="A0AAV7QVF8"/>
<sequence length="120" mass="13396">MQGGGVFRTQDGGCRVFQGLGGRLTEGNTAAQIKPCRSKTSREKKGISRPDDVGGNGPTKQRHCERRDDHRHLAERVTSAEKQLKELGPELQGASKTLRQMEKRIKDLELRAEDAENRSR</sequence>
<keyword evidence="1" id="KW-0175">Coiled coil</keyword>
<feature type="compositionally biased region" description="Basic and acidic residues" evidence="2">
    <location>
        <begin position="40"/>
        <end position="52"/>
    </location>
</feature>
<dbReference type="EMBL" id="JANPWB010000010">
    <property type="protein sequence ID" value="KAJ1143185.1"/>
    <property type="molecule type" value="Genomic_DNA"/>
</dbReference>
<evidence type="ECO:0000256" key="1">
    <source>
        <dbReference type="SAM" id="Coils"/>
    </source>
</evidence>
<name>A0AAV7QVF8_PLEWA</name>
<feature type="region of interest" description="Disordered" evidence="2">
    <location>
        <begin position="29"/>
        <end position="71"/>
    </location>
</feature>
<evidence type="ECO:0000313" key="4">
    <source>
        <dbReference type="Proteomes" id="UP001066276"/>
    </source>
</evidence>
<keyword evidence="4" id="KW-1185">Reference proteome</keyword>
<dbReference type="Proteomes" id="UP001066276">
    <property type="component" value="Chromosome 6"/>
</dbReference>
<feature type="coiled-coil region" evidence="1">
    <location>
        <begin position="91"/>
        <end position="118"/>
    </location>
</feature>